<keyword evidence="1" id="KW-0472">Membrane</keyword>
<gene>
    <name evidence="2" type="ORF">CPB84DRAFT_555319</name>
</gene>
<evidence type="ECO:0000313" key="3">
    <source>
        <dbReference type="Proteomes" id="UP000724874"/>
    </source>
</evidence>
<keyword evidence="3" id="KW-1185">Reference proteome</keyword>
<dbReference type="AlphaFoldDB" id="A0A9P5TGL0"/>
<evidence type="ECO:0000256" key="1">
    <source>
        <dbReference type="SAM" id="Phobius"/>
    </source>
</evidence>
<feature type="transmembrane region" description="Helical" evidence="1">
    <location>
        <begin position="50"/>
        <end position="73"/>
    </location>
</feature>
<dbReference type="Proteomes" id="UP000724874">
    <property type="component" value="Unassembled WGS sequence"/>
</dbReference>
<proteinExistence type="predicted"/>
<evidence type="ECO:0000313" key="2">
    <source>
        <dbReference type="EMBL" id="KAF8875092.1"/>
    </source>
</evidence>
<feature type="transmembrane region" description="Helical" evidence="1">
    <location>
        <begin position="15"/>
        <end position="38"/>
    </location>
</feature>
<name>A0A9P5TGL0_GYMJU</name>
<dbReference type="OrthoDB" id="2864380at2759"/>
<protein>
    <submittedName>
        <fullName evidence="2">Uncharacterized protein</fullName>
    </submittedName>
</protein>
<sequence length="76" mass="8138">MSSIPGLPDFSGVDALYAGLILSTCFLGITILQSWNYGNHNRDSWGLRSFVALLVACDVWSTVATAIICILTCPST</sequence>
<reference evidence="2" key="1">
    <citation type="submission" date="2020-11" db="EMBL/GenBank/DDBJ databases">
        <authorList>
            <consortium name="DOE Joint Genome Institute"/>
            <person name="Ahrendt S."/>
            <person name="Riley R."/>
            <person name="Andreopoulos W."/>
            <person name="LaButti K."/>
            <person name="Pangilinan J."/>
            <person name="Ruiz-duenas F.J."/>
            <person name="Barrasa J.M."/>
            <person name="Sanchez-Garcia M."/>
            <person name="Camarero S."/>
            <person name="Miyauchi S."/>
            <person name="Serrano A."/>
            <person name="Linde D."/>
            <person name="Babiker R."/>
            <person name="Drula E."/>
            <person name="Ayuso-Fernandez I."/>
            <person name="Pacheco R."/>
            <person name="Padilla G."/>
            <person name="Ferreira P."/>
            <person name="Barriuso J."/>
            <person name="Kellner H."/>
            <person name="Castanera R."/>
            <person name="Alfaro M."/>
            <person name="Ramirez L."/>
            <person name="Pisabarro A.G."/>
            <person name="Kuo A."/>
            <person name="Tritt A."/>
            <person name="Lipzen A."/>
            <person name="He G."/>
            <person name="Yan M."/>
            <person name="Ng V."/>
            <person name="Cullen D."/>
            <person name="Martin F."/>
            <person name="Rosso M.-N."/>
            <person name="Henrissat B."/>
            <person name="Hibbett D."/>
            <person name="Martinez A.T."/>
            <person name="Grigoriev I.V."/>
        </authorList>
    </citation>
    <scope>NUCLEOTIDE SEQUENCE</scope>
    <source>
        <strain evidence="2">AH 44721</strain>
    </source>
</reference>
<organism evidence="2 3">
    <name type="scientific">Gymnopilus junonius</name>
    <name type="common">Spectacular rustgill mushroom</name>
    <name type="synonym">Gymnopilus spectabilis subsp. junonius</name>
    <dbReference type="NCBI Taxonomy" id="109634"/>
    <lineage>
        <taxon>Eukaryota</taxon>
        <taxon>Fungi</taxon>
        <taxon>Dikarya</taxon>
        <taxon>Basidiomycota</taxon>
        <taxon>Agaricomycotina</taxon>
        <taxon>Agaricomycetes</taxon>
        <taxon>Agaricomycetidae</taxon>
        <taxon>Agaricales</taxon>
        <taxon>Agaricineae</taxon>
        <taxon>Hymenogastraceae</taxon>
        <taxon>Gymnopilus</taxon>
    </lineage>
</organism>
<keyword evidence="1" id="KW-0812">Transmembrane</keyword>
<comment type="caution">
    <text evidence="2">The sequence shown here is derived from an EMBL/GenBank/DDBJ whole genome shotgun (WGS) entry which is preliminary data.</text>
</comment>
<keyword evidence="1" id="KW-1133">Transmembrane helix</keyword>
<accession>A0A9P5TGL0</accession>
<dbReference type="EMBL" id="JADNYJ010000202">
    <property type="protein sequence ID" value="KAF8875092.1"/>
    <property type="molecule type" value="Genomic_DNA"/>
</dbReference>